<evidence type="ECO:0000256" key="4">
    <source>
        <dbReference type="ARBA" id="ARBA00008343"/>
    </source>
</evidence>
<dbReference type="GO" id="GO:0032357">
    <property type="term" value="F:oxidized purine DNA binding"/>
    <property type="evidence" value="ECO:0007669"/>
    <property type="project" value="TreeGrafter"/>
</dbReference>
<evidence type="ECO:0000256" key="10">
    <source>
        <dbReference type="ARBA" id="ARBA00023014"/>
    </source>
</evidence>
<dbReference type="GO" id="GO:0034039">
    <property type="term" value="F:8-oxo-7,8-dihydroguanine DNA N-glycosylase activity"/>
    <property type="evidence" value="ECO:0007669"/>
    <property type="project" value="TreeGrafter"/>
</dbReference>
<keyword evidence="11" id="KW-0234">DNA repair</keyword>
<dbReference type="Gene3D" id="1.10.1670.10">
    <property type="entry name" value="Helix-hairpin-Helix base-excision DNA repair enzymes (C-terminal)"/>
    <property type="match status" value="1"/>
</dbReference>
<dbReference type="InterPro" id="IPR040452">
    <property type="entry name" value="SfsA_C"/>
</dbReference>
<comment type="cofactor">
    <cofactor evidence="2">
        <name>[4Fe-4S] cluster</name>
        <dbReference type="ChEBI" id="CHEBI:49883"/>
    </cofactor>
</comment>
<gene>
    <name evidence="13 15" type="primary">sfsA</name>
    <name evidence="15" type="ORF">D5281_08480</name>
</gene>
<keyword evidence="7" id="KW-0227">DNA damage</keyword>
<comment type="caution">
    <text evidence="15">The sequence shown here is derived from an EMBL/GenBank/DDBJ whole genome shotgun (WGS) entry which is preliminary data.</text>
</comment>
<keyword evidence="5" id="KW-0004">4Fe-4S</keyword>
<evidence type="ECO:0000256" key="1">
    <source>
        <dbReference type="ARBA" id="ARBA00000843"/>
    </source>
</evidence>
<dbReference type="GO" id="GO:0035485">
    <property type="term" value="F:adenine/guanine mispair binding"/>
    <property type="evidence" value="ECO:0007669"/>
    <property type="project" value="TreeGrafter"/>
</dbReference>
<dbReference type="SUPFAM" id="SSF48150">
    <property type="entry name" value="DNA-glycosylase"/>
    <property type="match status" value="1"/>
</dbReference>
<dbReference type="InterPro" id="IPR000445">
    <property type="entry name" value="HhH_motif"/>
</dbReference>
<name>A0A9X5BEL6_9FIRM</name>
<evidence type="ECO:0000256" key="11">
    <source>
        <dbReference type="ARBA" id="ARBA00023204"/>
    </source>
</evidence>
<dbReference type="GO" id="GO:0006298">
    <property type="term" value="P:mismatch repair"/>
    <property type="evidence" value="ECO:0007669"/>
    <property type="project" value="TreeGrafter"/>
</dbReference>
<dbReference type="InterPro" id="IPR044298">
    <property type="entry name" value="MIG/MutY"/>
</dbReference>
<dbReference type="InterPro" id="IPR005760">
    <property type="entry name" value="A/G_AdeGlyc_MutY"/>
</dbReference>
<dbReference type="InterPro" id="IPR041465">
    <property type="entry name" value="SfsA_N"/>
</dbReference>
<protein>
    <recommendedName>
        <fullName evidence="13">Sugar fermentation stimulation protein homolog</fullName>
    </recommendedName>
</protein>
<keyword evidence="16" id="KW-1185">Reference proteome</keyword>
<evidence type="ECO:0000259" key="14">
    <source>
        <dbReference type="SMART" id="SM00478"/>
    </source>
</evidence>
<dbReference type="InterPro" id="IPR029119">
    <property type="entry name" value="MutY_C"/>
</dbReference>
<dbReference type="InterPro" id="IPR003265">
    <property type="entry name" value="HhH-GPD_domain"/>
</dbReference>
<dbReference type="InterPro" id="IPR011257">
    <property type="entry name" value="DNA_glycosylase"/>
</dbReference>
<organism evidence="15 16">
    <name type="scientific">Parablautia muri</name>
    <dbReference type="NCBI Taxonomy" id="2320879"/>
    <lineage>
        <taxon>Bacteria</taxon>
        <taxon>Bacillati</taxon>
        <taxon>Bacillota</taxon>
        <taxon>Clostridia</taxon>
        <taxon>Lachnospirales</taxon>
        <taxon>Lachnospiraceae</taxon>
        <taxon>Parablautia</taxon>
    </lineage>
</organism>
<evidence type="ECO:0000256" key="8">
    <source>
        <dbReference type="ARBA" id="ARBA00022801"/>
    </source>
</evidence>
<dbReference type="Pfam" id="PF00730">
    <property type="entry name" value="HhH-GPD"/>
    <property type="match status" value="1"/>
</dbReference>
<evidence type="ECO:0000256" key="2">
    <source>
        <dbReference type="ARBA" id="ARBA00001966"/>
    </source>
</evidence>
<dbReference type="EMBL" id="QZDT01000010">
    <property type="protein sequence ID" value="NBJ92629.1"/>
    <property type="molecule type" value="Genomic_DNA"/>
</dbReference>
<dbReference type="CDD" id="cd03431">
    <property type="entry name" value="NUDIX_DNA_Glycosylase_C-MutY"/>
    <property type="match status" value="1"/>
</dbReference>
<dbReference type="PANTHER" id="PTHR42944:SF1">
    <property type="entry name" value="ADENINE DNA GLYCOSYLASE"/>
    <property type="match status" value="1"/>
</dbReference>
<dbReference type="Pfam" id="PF00633">
    <property type="entry name" value="HHH"/>
    <property type="match status" value="1"/>
</dbReference>
<evidence type="ECO:0000256" key="13">
    <source>
        <dbReference type="HAMAP-Rule" id="MF_00095"/>
    </source>
</evidence>
<evidence type="ECO:0000256" key="6">
    <source>
        <dbReference type="ARBA" id="ARBA00022723"/>
    </source>
</evidence>
<dbReference type="InterPro" id="IPR004036">
    <property type="entry name" value="Endonuclease-III-like_CS2"/>
</dbReference>
<comment type="similarity">
    <text evidence="13">Belongs to the SfsA family.</text>
</comment>
<dbReference type="Gene3D" id="2.40.50.580">
    <property type="match status" value="1"/>
</dbReference>
<sequence length="576" mass="65965">MRYDDIWEGRFESRPNRFIAYVNIGGKSEKVHVKNTGRCKELLVKDAKVYLNKSPNPDRSTAYDLVAVQKGNRIINMDSQAPNKAVEEWLRDGGLFPDVVSVKPETKYHNSRFDFYVETPKDKVFIEVKGVTLEQEDVVLFPDAPSERAVKHVKELMEAVEEGYRACIILAIQMENVKYFTPNRMTQPEFADVLMEARQAGVKVLAYDCKVTPDSMEIQNPVPVRLSELEIAAEPLISWYDRGKRVLPWREEATPYHVWISEIMLQQTRVEAVKPYYDRFIEALPDIAHLADAGEEELLKLWEGLGYYNRVRNLKKAACIIMEEYDGEMPAEYSELIKLPGIGSYTAGAVSSIAYGKRVPAVDGNVLRVLSRFRGDNRDISQPAVRVLIEQELLCSMPKERPGDFNQALMELGAVVCIPNGMPYCESCPWEKLCTAHVQRRELEFPFKTPKKPRVVEEKTVLIIKDETRAALVKRPEHGLLAGMYEFPCLEGCLSDKQVLAYLKKEGLSVIKIEQLPASKHIFTHKEWHMIGYAVRVDELAEKKHKDSMIFAEPDQVRDKYPIPSAYRVYLHNFLS</sequence>
<keyword evidence="9" id="KW-0408">Iron</keyword>
<feature type="domain" description="HhH-GPD" evidence="14">
    <location>
        <begin position="264"/>
        <end position="415"/>
    </location>
</feature>
<evidence type="ECO:0000256" key="7">
    <source>
        <dbReference type="ARBA" id="ARBA00022763"/>
    </source>
</evidence>
<keyword evidence="6" id="KW-0479">Metal-binding</keyword>
<evidence type="ECO:0000256" key="9">
    <source>
        <dbReference type="ARBA" id="ARBA00023004"/>
    </source>
</evidence>
<dbReference type="SUPFAM" id="SSF55811">
    <property type="entry name" value="Nudix"/>
    <property type="match status" value="1"/>
</dbReference>
<dbReference type="Gene3D" id="3.90.79.10">
    <property type="entry name" value="Nucleoside Triphosphate Pyrophosphohydrolase"/>
    <property type="match status" value="1"/>
</dbReference>
<dbReference type="GO" id="GO:0006284">
    <property type="term" value="P:base-excision repair"/>
    <property type="evidence" value="ECO:0007669"/>
    <property type="project" value="InterPro"/>
</dbReference>
<dbReference type="InterPro" id="IPR015797">
    <property type="entry name" value="NUDIX_hydrolase-like_dom_sf"/>
</dbReference>
<dbReference type="NCBIfam" id="TIGR00230">
    <property type="entry name" value="sfsA"/>
    <property type="match status" value="1"/>
</dbReference>
<dbReference type="GO" id="GO:0046872">
    <property type="term" value="F:metal ion binding"/>
    <property type="evidence" value="ECO:0007669"/>
    <property type="project" value="UniProtKB-KW"/>
</dbReference>
<keyword evidence="12" id="KW-0326">Glycosidase</keyword>
<dbReference type="InterPro" id="IPR023170">
    <property type="entry name" value="HhH_base_excis_C"/>
</dbReference>
<dbReference type="NCBIfam" id="TIGR01084">
    <property type="entry name" value="mutY"/>
    <property type="match status" value="1"/>
</dbReference>
<dbReference type="Pfam" id="PF03749">
    <property type="entry name" value="SfsA"/>
    <property type="match status" value="1"/>
</dbReference>
<evidence type="ECO:0000256" key="5">
    <source>
        <dbReference type="ARBA" id="ARBA00022485"/>
    </source>
</evidence>
<keyword evidence="8" id="KW-0378">Hydrolase</keyword>
<comment type="similarity">
    <text evidence="4">Belongs to the Nth/MutY family.</text>
</comment>
<dbReference type="CDD" id="cd00056">
    <property type="entry name" value="ENDO3c"/>
    <property type="match status" value="1"/>
</dbReference>
<dbReference type="Pfam" id="PF17746">
    <property type="entry name" value="SfsA_N"/>
    <property type="match status" value="1"/>
</dbReference>
<evidence type="ECO:0000313" key="15">
    <source>
        <dbReference type="EMBL" id="NBJ92629.1"/>
    </source>
</evidence>
<dbReference type="Gene3D" id="1.10.340.30">
    <property type="entry name" value="Hypothetical protein, domain 2"/>
    <property type="match status" value="1"/>
</dbReference>
<evidence type="ECO:0000313" key="16">
    <source>
        <dbReference type="Proteomes" id="UP001154420"/>
    </source>
</evidence>
<dbReference type="InterPro" id="IPR005224">
    <property type="entry name" value="SfsA"/>
</dbReference>
<dbReference type="RefSeq" id="WP_160559719.1">
    <property type="nucleotide sequence ID" value="NZ_QZDT01000010.1"/>
</dbReference>
<dbReference type="Proteomes" id="UP001154420">
    <property type="component" value="Unassembled WGS sequence"/>
</dbReference>
<comment type="catalytic activity">
    <reaction evidence="1">
        <text>Hydrolyzes free adenine bases from 7,8-dihydro-8-oxoguanine:adenine mismatched double-stranded DNA, leaving an apurinic site.</text>
        <dbReference type="EC" id="3.2.2.31"/>
    </reaction>
</comment>
<dbReference type="CDD" id="cd22359">
    <property type="entry name" value="SfsA-like_bacterial"/>
    <property type="match status" value="1"/>
</dbReference>
<dbReference type="HAMAP" id="MF_00095">
    <property type="entry name" value="SfsA"/>
    <property type="match status" value="1"/>
</dbReference>
<evidence type="ECO:0000256" key="3">
    <source>
        <dbReference type="ARBA" id="ARBA00002933"/>
    </source>
</evidence>
<dbReference type="FunFam" id="1.10.340.30:FF:000002">
    <property type="entry name" value="Adenine DNA glycosylase"/>
    <property type="match status" value="1"/>
</dbReference>
<dbReference type="GO" id="GO:0000701">
    <property type="term" value="F:purine-specific mismatch base pair DNA N-glycosylase activity"/>
    <property type="evidence" value="ECO:0007669"/>
    <property type="project" value="UniProtKB-EC"/>
</dbReference>
<dbReference type="GO" id="GO:0051539">
    <property type="term" value="F:4 iron, 4 sulfur cluster binding"/>
    <property type="evidence" value="ECO:0007669"/>
    <property type="project" value="UniProtKB-KW"/>
</dbReference>
<keyword evidence="10" id="KW-0411">Iron-sulfur</keyword>
<dbReference type="PANTHER" id="PTHR42944">
    <property type="entry name" value="ADENINE DNA GLYCOSYLASE"/>
    <property type="match status" value="1"/>
</dbReference>
<dbReference type="OrthoDB" id="9802365at2"/>
<dbReference type="Pfam" id="PF14815">
    <property type="entry name" value="NUDIX_4"/>
    <property type="match status" value="1"/>
</dbReference>
<dbReference type="AlphaFoldDB" id="A0A9X5BEL6"/>
<dbReference type="Gene3D" id="3.40.1350.60">
    <property type="match status" value="1"/>
</dbReference>
<reference evidence="15" key="1">
    <citation type="submission" date="2018-09" db="EMBL/GenBank/DDBJ databases">
        <title>Murine metabolic-syndrome-specific gut microbial biobank.</title>
        <authorList>
            <person name="Liu C."/>
        </authorList>
    </citation>
    <scope>NUCLEOTIDE SEQUENCE</scope>
    <source>
        <strain evidence="15">D42-62</strain>
    </source>
</reference>
<dbReference type="PROSITE" id="PS01155">
    <property type="entry name" value="ENDONUCLEASE_III_2"/>
    <property type="match status" value="1"/>
</dbReference>
<comment type="function">
    <text evidence="3">Adenine glycosylase active on G-A mispairs. MutY also corrects error-prone DNA synthesis past GO lesions which are due to the oxidatively damaged form of guanine: 7,8-dihydro-8-oxoguanine (8-oxo-dGTP).</text>
</comment>
<accession>A0A9X5BEL6</accession>
<proteinExistence type="inferred from homology"/>
<dbReference type="SMART" id="SM00478">
    <property type="entry name" value="ENDO3c"/>
    <property type="match status" value="1"/>
</dbReference>
<evidence type="ECO:0000256" key="12">
    <source>
        <dbReference type="ARBA" id="ARBA00023295"/>
    </source>
</evidence>